<evidence type="ECO:0000256" key="2">
    <source>
        <dbReference type="ARBA" id="ARBA00023015"/>
    </source>
</evidence>
<reference evidence="6 7" key="1">
    <citation type="journal article" date="2015" name="Genome Announc.">
        <title>Expanding the biotechnology potential of lactobacilli through comparative genomics of 213 strains and associated genera.</title>
        <authorList>
            <person name="Sun Z."/>
            <person name="Harris H.M."/>
            <person name="McCann A."/>
            <person name="Guo C."/>
            <person name="Argimon S."/>
            <person name="Zhang W."/>
            <person name="Yang X."/>
            <person name="Jeffery I.B."/>
            <person name="Cooney J.C."/>
            <person name="Kagawa T.F."/>
            <person name="Liu W."/>
            <person name="Song Y."/>
            <person name="Salvetti E."/>
            <person name="Wrobel A."/>
            <person name="Rasinkangas P."/>
            <person name="Parkhill J."/>
            <person name="Rea M.C."/>
            <person name="O'Sullivan O."/>
            <person name="Ritari J."/>
            <person name="Douillard F.P."/>
            <person name="Paul Ross R."/>
            <person name="Yang R."/>
            <person name="Briner A.E."/>
            <person name="Felis G.E."/>
            <person name="de Vos W.M."/>
            <person name="Barrangou R."/>
            <person name="Klaenhammer T.R."/>
            <person name="Caufield P.W."/>
            <person name="Cui Y."/>
            <person name="Zhang H."/>
            <person name="O'Toole P.W."/>
        </authorList>
    </citation>
    <scope>NUCLEOTIDE SEQUENCE [LARGE SCALE GENOMIC DNA]</scope>
    <source>
        <strain evidence="6 7">DSM 17757</strain>
    </source>
</reference>
<dbReference type="InterPro" id="IPR036390">
    <property type="entry name" value="WH_DNA-bd_sf"/>
</dbReference>
<dbReference type="GO" id="GO:0005829">
    <property type="term" value="C:cytosol"/>
    <property type="evidence" value="ECO:0007669"/>
    <property type="project" value="TreeGrafter"/>
</dbReference>
<comment type="caution">
    <text evidence="6">The sequence shown here is derived from an EMBL/GenBank/DDBJ whole genome shotgun (WGS) entry which is preliminary data.</text>
</comment>
<dbReference type="Gene3D" id="1.10.10.10">
    <property type="entry name" value="Winged helix-like DNA-binding domain superfamily/Winged helix DNA-binding domain"/>
    <property type="match status" value="1"/>
</dbReference>
<dbReference type="OrthoDB" id="9803735at2"/>
<protein>
    <submittedName>
        <fullName evidence="6">LysR substrate binding domain protein</fullName>
    </submittedName>
</protein>
<dbReference type="SUPFAM" id="SSF53850">
    <property type="entry name" value="Periplasmic binding protein-like II"/>
    <property type="match status" value="1"/>
</dbReference>
<evidence type="ECO:0000313" key="7">
    <source>
        <dbReference type="Proteomes" id="UP000051568"/>
    </source>
</evidence>
<evidence type="ECO:0000256" key="3">
    <source>
        <dbReference type="ARBA" id="ARBA00023125"/>
    </source>
</evidence>
<feature type="domain" description="HTH lysR-type" evidence="5">
    <location>
        <begin position="1"/>
        <end position="58"/>
    </location>
</feature>
<dbReference type="Proteomes" id="UP000051568">
    <property type="component" value="Unassembled WGS sequence"/>
</dbReference>
<dbReference type="Pfam" id="PF00126">
    <property type="entry name" value="HTH_1"/>
    <property type="match status" value="1"/>
</dbReference>
<sequence>MDVRVLRYFLAIAQERSISHAAQVLHVSQPALSRQMHDLETELGTKLFDRGPRETKLTQDGHYLRERVNEIVTLVDKTAFNLQSNQVIISGRLDIGAGESVGMQRIMDVISHILKDYPEVHIRLHSGDSEDVAAKLDAGVLDFGVIMGEQPLQQYNTLRLPEVDHWGVVMPVHAQLAAQAVIHPADLLGQPLIISEQALMQSRFLDWWGNLGEQMNIVGTYNLIFNAALLAKNGSGYTLAFEHLIDTSKNSKLTFRRLAPEVTDPITIIWKKNQTLSNVAQLFLHRLQATIKRPN</sequence>
<dbReference type="Gene3D" id="3.40.190.290">
    <property type="match status" value="1"/>
</dbReference>
<dbReference type="STRING" id="319652.IV80_GL000722"/>
<evidence type="ECO:0000259" key="5">
    <source>
        <dbReference type="PROSITE" id="PS50931"/>
    </source>
</evidence>
<keyword evidence="3" id="KW-0238">DNA-binding</keyword>
<dbReference type="AlphaFoldDB" id="A0A0R2IW65"/>
<evidence type="ECO:0000256" key="1">
    <source>
        <dbReference type="ARBA" id="ARBA00009437"/>
    </source>
</evidence>
<name>A0A0R2IW65_9LACO</name>
<keyword evidence="4" id="KW-0804">Transcription</keyword>
<dbReference type="CDD" id="cd05466">
    <property type="entry name" value="PBP2_LTTR_substrate"/>
    <property type="match status" value="1"/>
</dbReference>
<dbReference type="Pfam" id="PF03466">
    <property type="entry name" value="LysR_substrate"/>
    <property type="match status" value="1"/>
</dbReference>
<keyword evidence="7" id="KW-1185">Reference proteome</keyword>
<dbReference type="PRINTS" id="PR00039">
    <property type="entry name" value="HTHLYSR"/>
</dbReference>
<organism evidence="6 7">
    <name type="scientific">Pediococcus cellicola</name>
    <dbReference type="NCBI Taxonomy" id="319652"/>
    <lineage>
        <taxon>Bacteria</taxon>
        <taxon>Bacillati</taxon>
        <taxon>Bacillota</taxon>
        <taxon>Bacilli</taxon>
        <taxon>Lactobacillales</taxon>
        <taxon>Lactobacillaceae</taxon>
        <taxon>Pediococcus</taxon>
    </lineage>
</organism>
<dbReference type="InterPro" id="IPR050950">
    <property type="entry name" value="HTH-type_LysR_regulators"/>
</dbReference>
<comment type="similarity">
    <text evidence="1">Belongs to the LysR transcriptional regulatory family.</text>
</comment>
<dbReference type="FunFam" id="1.10.10.10:FF:000001">
    <property type="entry name" value="LysR family transcriptional regulator"/>
    <property type="match status" value="1"/>
</dbReference>
<dbReference type="EMBL" id="JQBR01000002">
    <property type="protein sequence ID" value="KRN67189.1"/>
    <property type="molecule type" value="Genomic_DNA"/>
</dbReference>
<gene>
    <name evidence="6" type="ORF">IV80_GL000722</name>
</gene>
<dbReference type="SUPFAM" id="SSF46785">
    <property type="entry name" value="Winged helix' DNA-binding domain"/>
    <property type="match status" value="1"/>
</dbReference>
<evidence type="ECO:0000256" key="4">
    <source>
        <dbReference type="ARBA" id="ARBA00023163"/>
    </source>
</evidence>
<evidence type="ECO:0000313" key="6">
    <source>
        <dbReference type="EMBL" id="KRN67189.1"/>
    </source>
</evidence>
<dbReference type="RefSeq" id="WP_057748823.1">
    <property type="nucleotide sequence ID" value="NZ_BJVH01000003.1"/>
</dbReference>
<dbReference type="InterPro" id="IPR036388">
    <property type="entry name" value="WH-like_DNA-bd_sf"/>
</dbReference>
<dbReference type="PANTHER" id="PTHR30419">
    <property type="entry name" value="HTH-TYPE TRANSCRIPTIONAL REGULATOR YBHD"/>
    <property type="match status" value="1"/>
</dbReference>
<dbReference type="PROSITE" id="PS50931">
    <property type="entry name" value="HTH_LYSR"/>
    <property type="match status" value="1"/>
</dbReference>
<dbReference type="InterPro" id="IPR000847">
    <property type="entry name" value="LysR_HTH_N"/>
</dbReference>
<proteinExistence type="inferred from homology"/>
<dbReference type="GO" id="GO:0003677">
    <property type="term" value="F:DNA binding"/>
    <property type="evidence" value="ECO:0007669"/>
    <property type="project" value="UniProtKB-KW"/>
</dbReference>
<dbReference type="PANTHER" id="PTHR30419:SF8">
    <property type="entry name" value="NITROGEN ASSIMILATION TRANSCRIPTIONAL ACTIVATOR-RELATED"/>
    <property type="match status" value="1"/>
</dbReference>
<dbReference type="GO" id="GO:0003700">
    <property type="term" value="F:DNA-binding transcription factor activity"/>
    <property type="evidence" value="ECO:0007669"/>
    <property type="project" value="InterPro"/>
</dbReference>
<accession>A0A0R2IW65</accession>
<dbReference type="InterPro" id="IPR005119">
    <property type="entry name" value="LysR_subst-bd"/>
</dbReference>
<keyword evidence="2" id="KW-0805">Transcription regulation</keyword>
<dbReference type="PATRIC" id="fig|319652.3.peg.729"/>